<dbReference type="Pfam" id="PF00106">
    <property type="entry name" value="adh_short"/>
    <property type="match status" value="1"/>
</dbReference>
<dbReference type="InterPro" id="IPR002347">
    <property type="entry name" value="SDR_fam"/>
</dbReference>
<evidence type="ECO:0000313" key="2">
    <source>
        <dbReference type="Proteomes" id="UP000298416"/>
    </source>
</evidence>
<dbReference type="Gene3D" id="3.40.50.720">
    <property type="entry name" value="NAD(P)-binding Rossmann-like Domain"/>
    <property type="match status" value="1"/>
</dbReference>
<accession>A0A8X8ZYG8</accession>
<reference evidence="1" key="2">
    <citation type="submission" date="2020-08" db="EMBL/GenBank/DDBJ databases">
        <title>Plant Genome Project.</title>
        <authorList>
            <person name="Zhang R.-G."/>
        </authorList>
    </citation>
    <scope>NUCLEOTIDE SEQUENCE</scope>
    <source>
        <strain evidence="1">Huo1</strain>
        <tissue evidence="1">Leaf</tissue>
    </source>
</reference>
<dbReference type="EMBL" id="PNBA02000006">
    <property type="protein sequence ID" value="KAG6421618.1"/>
    <property type="molecule type" value="Genomic_DNA"/>
</dbReference>
<proteinExistence type="predicted"/>
<dbReference type="Proteomes" id="UP000298416">
    <property type="component" value="Unassembled WGS sequence"/>
</dbReference>
<comment type="caution">
    <text evidence="1">The sequence shown here is derived from an EMBL/GenBank/DDBJ whole genome shotgun (WGS) entry which is preliminary data.</text>
</comment>
<dbReference type="InterPro" id="IPR036291">
    <property type="entry name" value="NAD(P)-bd_dom_sf"/>
</dbReference>
<name>A0A8X8ZYG8_SALSN</name>
<protein>
    <submittedName>
        <fullName evidence="1">Uncharacterized protein</fullName>
    </submittedName>
</protein>
<keyword evidence="2" id="KW-1185">Reference proteome</keyword>
<dbReference type="PANTHER" id="PTHR44375:SF2">
    <property type="entry name" value="BETA-KETOACYL-ACP REDUCTASE-LIKE PROTEIN-RELATED"/>
    <property type="match status" value="1"/>
</dbReference>
<dbReference type="AlphaFoldDB" id="A0A8X8ZYG8"/>
<gene>
    <name evidence="1" type="ORF">SASPL_118175</name>
</gene>
<dbReference type="PANTHER" id="PTHR44375">
    <property type="entry name" value="BETA-KETOACYL-ACP REDUCTASE-LIKE PROTEIN-RELATED"/>
    <property type="match status" value="1"/>
</dbReference>
<dbReference type="SUPFAM" id="SSF51735">
    <property type="entry name" value="NAD(P)-binding Rossmann-fold domains"/>
    <property type="match status" value="1"/>
</dbReference>
<organism evidence="1">
    <name type="scientific">Salvia splendens</name>
    <name type="common">Scarlet sage</name>
    <dbReference type="NCBI Taxonomy" id="180675"/>
    <lineage>
        <taxon>Eukaryota</taxon>
        <taxon>Viridiplantae</taxon>
        <taxon>Streptophyta</taxon>
        <taxon>Embryophyta</taxon>
        <taxon>Tracheophyta</taxon>
        <taxon>Spermatophyta</taxon>
        <taxon>Magnoliopsida</taxon>
        <taxon>eudicotyledons</taxon>
        <taxon>Gunneridae</taxon>
        <taxon>Pentapetalae</taxon>
        <taxon>asterids</taxon>
        <taxon>lamiids</taxon>
        <taxon>Lamiales</taxon>
        <taxon>Lamiaceae</taxon>
        <taxon>Nepetoideae</taxon>
        <taxon>Mentheae</taxon>
        <taxon>Salviinae</taxon>
        <taxon>Salvia</taxon>
        <taxon>Salvia subgen. Calosphace</taxon>
        <taxon>core Calosphace</taxon>
    </lineage>
</organism>
<sequence length="101" mass="10740">MNSKIPQELESWSQLDGKIVMVTGASSGLGLEFCIDLAKAGCKIIAAARRIDRLNSLCDQINQMDVPIGGPRRAIAVELDVSASDPLIAECVEKAWDALGA</sequence>
<reference evidence="1" key="1">
    <citation type="submission" date="2018-01" db="EMBL/GenBank/DDBJ databases">
        <authorList>
            <person name="Mao J.F."/>
        </authorList>
    </citation>
    <scope>NUCLEOTIDE SEQUENCE</scope>
    <source>
        <strain evidence="1">Huo1</strain>
        <tissue evidence="1">Leaf</tissue>
    </source>
</reference>
<evidence type="ECO:0000313" key="1">
    <source>
        <dbReference type="EMBL" id="KAG6421618.1"/>
    </source>
</evidence>